<feature type="compositionally biased region" description="Polar residues" evidence="1">
    <location>
        <begin position="1"/>
        <end position="13"/>
    </location>
</feature>
<comment type="caution">
    <text evidence="2">The sequence shown here is derived from an EMBL/GenBank/DDBJ whole genome shotgun (WGS) entry which is preliminary data.</text>
</comment>
<evidence type="ECO:0000256" key="1">
    <source>
        <dbReference type="SAM" id="MobiDB-lite"/>
    </source>
</evidence>
<feature type="compositionally biased region" description="Basic and acidic residues" evidence="1">
    <location>
        <begin position="14"/>
        <end position="29"/>
    </location>
</feature>
<name>A0AA88CPB1_FICCA</name>
<evidence type="ECO:0000313" key="3">
    <source>
        <dbReference type="Proteomes" id="UP001187192"/>
    </source>
</evidence>
<evidence type="ECO:0000313" key="2">
    <source>
        <dbReference type="EMBL" id="GMN29363.1"/>
    </source>
</evidence>
<dbReference type="AlphaFoldDB" id="A0AA88CPB1"/>
<organism evidence="2 3">
    <name type="scientific">Ficus carica</name>
    <name type="common">Common fig</name>
    <dbReference type="NCBI Taxonomy" id="3494"/>
    <lineage>
        <taxon>Eukaryota</taxon>
        <taxon>Viridiplantae</taxon>
        <taxon>Streptophyta</taxon>
        <taxon>Embryophyta</taxon>
        <taxon>Tracheophyta</taxon>
        <taxon>Spermatophyta</taxon>
        <taxon>Magnoliopsida</taxon>
        <taxon>eudicotyledons</taxon>
        <taxon>Gunneridae</taxon>
        <taxon>Pentapetalae</taxon>
        <taxon>rosids</taxon>
        <taxon>fabids</taxon>
        <taxon>Rosales</taxon>
        <taxon>Moraceae</taxon>
        <taxon>Ficeae</taxon>
        <taxon>Ficus</taxon>
    </lineage>
</organism>
<keyword evidence="3" id="KW-1185">Reference proteome</keyword>
<protein>
    <submittedName>
        <fullName evidence="2">Uncharacterized protein</fullName>
    </submittedName>
</protein>
<proteinExistence type="predicted"/>
<feature type="compositionally biased region" description="Basic and acidic residues" evidence="1">
    <location>
        <begin position="50"/>
        <end position="63"/>
    </location>
</feature>
<reference evidence="2" key="1">
    <citation type="submission" date="2023-07" db="EMBL/GenBank/DDBJ databases">
        <title>draft genome sequence of fig (Ficus carica).</title>
        <authorList>
            <person name="Takahashi T."/>
            <person name="Nishimura K."/>
        </authorList>
    </citation>
    <scope>NUCLEOTIDE SEQUENCE</scope>
</reference>
<dbReference type="Gramene" id="FCD_00008685-RA">
    <property type="protein sequence ID" value="FCD_00008685-RA:cds"/>
    <property type="gene ID" value="FCD_00008685"/>
</dbReference>
<accession>A0AA88CPB1</accession>
<dbReference type="EMBL" id="BTGU01000002">
    <property type="protein sequence ID" value="GMN29363.1"/>
    <property type="molecule type" value="Genomic_DNA"/>
</dbReference>
<sequence length="69" mass="7565">MLELGSTTINKSPEAQRENNKEQMPKLKVDGSLNLRVANTPVQHQGRSTGVEEGRMARAREDMASNGSI</sequence>
<feature type="region of interest" description="Disordered" evidence="1">
    <location>
        <begin position="1"/>
        <end position="69"/>
    </location>
</feature>
<dbReference type="Proteomes" id="UP001187192">
    <property type="component" value="Unassembled WGS sequence"/>
</dbReference>
<gene>
    <name evidence="2" type="ORF">TIFTF001_002410</name>
</gene>